<gene>
    <name evidence="2" type="ORF">GGQ68_002493</name>
</gene>
<dbReference type="InterPro" id="IPR001387">
    <property type="entry name" value="Cro/C1-type_HTH"/>
</dbReference>
<evidence type="ECO:0000313" key="3">
    <source>
        <dbReference type="Proteomes" id="UP000541426"/>
    </source>
</evidence>
<organism evidence="2 3">
    <name type="scientific">Sagittula marina</name>
    <dbReference type="NCBI Taxonomy" id="943940"/>
    <lineage>
        <taxon>Bacteria</taxon>
        <taxon>Pseudomonadati</taxon>
        <taxon>Pseudomonadota</taxon>
        <taxon>Alphaproteobacteria</taxon>
        <taxon>Rhodobacterales</taxon>
        <taxon>Roseobacteraceae</taxon>
        <taxon>Sagittula</taxon>
    </lineage>
</organism>
<dbReference type="GO" id="GO:0003677">
    <property type="term" value="F:DNA binding"/>
    <property type="evidence" value="ECO:0007669"/>
    <property type="project" value="InterPro"/>
</dbReference>
<dbReference type="Pfam" id="PF01381">
    <property type="entry name" value="HTH_3"/>
    <property type="match status" value="1"/>
</dbReference>
<sequence>MGQQFDIEKMRERLDVEIRRQRRSRTEVSLASGQSKGYLTNVLTRGQIPTVDRLDAICRELGLSLPYVMYGTQIPADAEEIFELMQENPERFRALLTLLK</sequence>
<comment type="caution">
    <text evidence="2">The sequence shown here is derived from an EMBL/GenBank/DDBJ whole genome shotgun (WGS) entry which is preliminary data.</text>
</comment>
<dbReference type="SUPFAM" id="SSF47413">
    <property type="entry name" value="lambda repressor-like DNA-binding domains"/>
    <property type="match status" value="1"/>
</dbReference>
<name>A0A7W6DN46_9RHOB</name>
<dbReference type="AlphaFoldDB" id="A0A7W6DN46"/>
<evidence type="ECO:0000259" key="1">
    <source>
        <dbReference type="Pfam" id="PF01381"/>
    </source>
</evidence>
<evidence type="ECO:0000313" key="2">
    <source>
        <dbReference type="EMBL" id="MBB3986155.1"/>
    </source>
</evidence>
<keyword evidence="3" id="KW-1185">Reference proteome</keyword>
<dbReference type="Proteomes" id="UP000541426">
    <property type="component" value="Unassembled WGS sequence"/>
</dbReference>
<dbReference type="EMBL" id="JACIEJ010000005">
    <property type="protein sequence ID" value="MBB3986155.1"/>
    <property type="molecule type" value="Genomic_DNA"/>
</dbReference>
<feature type="domain" description="HTH cro/C1-type" evidence="1">
    <location>
        <begin position="21"/>
        <end position="67"/>
    </location>
</feature>
<dbReference type="InterPro" id="IPR010982">
    <property type="entry name" value="Lambda_DNA-bd_dom_sf"/>
</dbReference>
<dbReference type="Gene3D" id="1.10.260.40">
    <property type="entry name" value="lambda repressor-like DNA-binding domains"/>
    <property type="match status" value="1"/>
</dbReference>
<accession>A0A7W6DN46</accession>
<dbReference type="RefSeq" id="WP_425502974.1">
    <property type="nucleotide sequence ID" value="NZ_BAABBZ010000007.1"/>
</dbReference>
<protein>
    <submittedName>
        <fullName evidence="2">Transcriptional regulator with XRE-family HTH domain</fullName>
    </submittedName>
</protein>
<reference evidence="2 3" key="1">
    <citation type="submission" date="2020-08" db="EMBL/GenBank/DDBJ databases">
        <title>Genomic Encyclopedia of Type Strains, Phase IV (KMG-IV): sequencing the most valuable type-strain genomes for metagenomic binning, comparative biology and taxonomic classification.</title>
        <authorList>
            <person name="Goeker M."/>
        </authorList>
    </citation>
    <scope>NUCLEOTIDE SEQUENCE [LARGE SCALE GENOMIC DNA]</scope>
    <source>
        <strain evidence="2 3">DSM 102235</strain>
    </source>
</reference>
<proteinExistence type="predicted"/>